<accession>A0A645J7Q8</accession>
<dbReference type="AlphaFoldDB" id="A0A645J7Q8"/>
<dbReference type="EMBL" id="VSSQ01133982">
    <property type="protein sequence ID" value="MPN59688.1"/>
    <property type="molecule type" value="Genomic_DNA"/>
</dbReference>
<dbReference type="Pfam" id="PF08821">
    <property type="entry name" value="CGGC"/>
    <property type="match status" value="1"/>
</dbReference>
<proteinExistence type="predicted"/>
<feature type="domain" description="CGGC" evidence="1">
    <location>
        <begin position="3"/>
        <end position="107"/>
    </location>
</feature>
<name>A0A645J7Q8_9ZZZZ</name>
<dbReference type="InterPro" id="IPR014925">
    <property type="entry name" value="CGGC_dom"/>
</dbReference>
<sequence>MSKIGIIICGRYQSCGGGKCLRSLKSREGAFAVYPPEEPVELVGFSYCGGCPGGNIETVPGEMVKNGATAIHLATGMVVGYPPCPRIRQFKEFIETAFGVPVVVGTHPIPMKYFSRHRMLSFWKSMKMQQLAPELFKDSEETMISYN</sequence>
<evidence type="ECO:0000259" key="1">
    <source>
        <dbReference type="SMART" id="SM01078"/>
    </source>
</evidence>
<evidence type="ECO:0000313" key="2">
    <source>
        <dbReference type="EMBL" id="MPN59688.1"/>
    </source>
</evidence>
<dbReference type="SMART" id="SM01078">
    <property type="entry name" value="CGGC"/>
    <property type="match status" value="1"/>
</dbReference>
<protein>
    <recommendedName>
        <fullName evidence="1">CGGC domain-containing protein</fullName>
    </recommendedName>
</protein>
<reference evidence="2" key="1">
    <citation type="submission" date="2019-08" db="EMBL/GenBank/DDBJ databases">
        <authorList>
            <person name="Kucharzyk K."/>
            <person name="Murdoch R.W."/>
            <person name="Higgins S."/>
            <person name="Loffler F."/>
        </authorList>
    </citation>
    <scope>NUCLEOTIDE SEQUENCE</scope>
</reference>
<comment type="caution">
    <text evidence="2">The sequence shown here is derived from an EMBL/GenBank/DDBJ whole genome shotgun (WGS) entry which is preliminary data.</text>
</comment>
<organism evidence="2">
    <name type="scientific">bioreactor metagenome</name>
    <dbReference type="NCBI Taxonomy" id="1076179"/>
    <lineage>
        <taxon>unclassified sequences</taxon>
        <taxon>metagenomes</taxon>
        <taxon>ecological metagenomes</taxon>
    </lineage>
</organism>
<gene>
    <name evidence="2" type="ORF">SDC9_207410</name>
</gene>